<gene>
    <name evidence="1" type="ORF">ERS852551_01328</name>
</gene>
<proteinExistence type="predicted"/>
<dbReference type="Gene3D" id="3.40.50.1820">
    <property type="entry name" value="alpha/beta hydrolase"/>
    <property type="match status" value="1"/>
</dbReference>
<dbReference type="InterPro" id="IPR029058">
    <property type="entry name" value="AB_hydrolase_fold"/>
</dbReference>
<evidence type="ECO:0000313" key="2">
    <source>
        <dbReference type="Proteomes" id="UP000095765"/>
    </source>
</evidence>
<sequence length="243" mass="28332">MTITEKEIKINNIPAIILGNPSRNVYLYIHGQGGNKEEAYNIAEFVCGHGYQILSIDLPEHGNRKGEVNSFDPWHIVPELTEVMKFAKEHWERISLFANSIGAWFSMLSFGNERLRNCLFVSPVLDMKRLILKMMSWANISEEQLKKELIISTTFGQTLSWEYWEYASSHPITKWEAPTKILYGENDNLIDRDEVEYFSQKFHCGLEVMGNGEHWFHTGKQIEVMQRWLNKNVSGKEMARDER</sequence>
<accession>A0A174PGP3</accession>
<organism evidence="1 2">
    <name type="scientific">Anaerotruncus colihominis</name>
    <dbReference type="NCBI Taxonomy" id="169435"/>
    <lineage>
        <taxon>Bacteria</taxon>
        <taxon>Bacillati</taxon>
        <taxon>Bacillota</taxon>
        <taxon>Clostridia</taxon>
        <taxon>Eubacteriales</taxon>
        <taxon>Oscillospiraceae</taxon>
        <taxon>Anaerotruncus</taxon>
    </lineage>
</organism>
<dbReference type="SUPFAM" id="SSF53474">
    <property type="entry name" value="alpha/beta-Hydrolases"/>
    <property type="match status" value="1"/>
</dbReference>
<keyword evidence="1" id="KW-0808">Transferase</keyword>
<reference evidence="1 2" key="1">
    <citation type="submission" date="2015-09" db="EMBL/GenBank/DDBJ databases">
        <authorList>
            <consortium name="Pathogen Informatics"/>
        </authorList>
    </citation>
    <scope>NUCLEOTIDE SEQUENCE [LARGE SCALE GENOMIC DNA]</scope>
    <source>
        <strain evidence="1 2">2789STDY5834939</strain>
    </source>
</reference>
<dbReference type="GO" id="GO:0016740">
    <property type="term" value="F:transferase activity"/>
    <property type="evidence" value="ECO:0007669"/>
    <property type="project" value="UniProtKB-KW"/>
</dbReference>
<dbReference type="RefSeq" id="WP_207731207.1">
    <property type="nucleotide sequence ID" value="NZ_CABIWA010000009.1"/>
</dbReference>
<dbReference type="EMBL" id="CZBE01000007">
    <property type="protein sequence ID" value="CUP60182.1"/>
    <property type="molecule type" value="Genomic_DNA"/>
</dbReference>
<dbReference type="AlphaFoldDB" id="A0A174PGP3"/>
<name>A0A174PGP3_9FIRM</name>
<protein>
    <submittedName>
        <fullName evidence="1">Acetoin dehydrogenase E2 subunit dihydrolipoyllysine-residue acetyltransferase</fullName>
    </submittedName>
</protein>
<dbReference type="Proteomes" id="UP000095765">
    <property type="component" value="Unassembled WGS sequence"/>
</dbReference>
<evidence type="ECO:0000313" key="1">
    <source>
        <dbReference type="EMBL" id="CUP60182.1"/>
    </source>
</evidence>